<name>A0ABQ9JIE6_9CUCU</name>
<feature type="domain" description="C2H2-type" evidence="5">
    <location>
        <begin position="216"/>
        <end position="243"/>
    </location>
</feature>
<reference evidence="6" key="1">
    <citation type="journal article" date="2023" name="Insect Mol. Biol.">
        <title>Genome sequencing provides insights into the evolution of gene families encoding plant cell wall-degrading enzymes in longhorned beetles.</title>
        <authorList>
            <person name="Shin N.R."/>
            <person name="Okamura Y."/>
            <person name="Kirsch R."/>
            <person name="Pauchet Y."/>
        </authorList>
    </citation>
    <scope>NUCLEOTIDE SEQUENCE</scope>
    <source>
        <strain evidence="6">MMC_N1</strain>
    </source>
</reference>
<gene>
    <name evidence="6" type="ORF">NQ317_004536</name>
</gene>
<evidence type="ECO:0000313" key="7">
    <source>
        <dbReference type="Proteomes" id="UP001162164"/>
    </source>
</evidence>
<feature type="domain" description="C2H2-type" evidence="5">
    <location>
        <begin position="281"/>
        <end position="308"/>
    </location>
</feature>
<organism evidence="6 7">
    <name type="scientific">Molorchus minor</name>
    <dbReference type="NCBI Taxonomy" id="1323400"/>
    <lineage>
        <taxon>Eukaryota</taxon>
        <taxon>Metazoa</taxon>
        <taxon>Ecdysozoa</taxon>
        <taxon>Arthropoda</taxon>
        <taxon>Hexapoda</taxon>
        <taxon>Insecta</taxon>
        <taxon>Pterygota</taxon>
        <taxon>Neoptera</taxon>
        <taxon>Endopterygota</taxon>
        <taxon>Coleoptera</taxon>
        <taxon>Polyphaga</taxon>
        <taxon>Cucujiformia</taxon>
        <taxon>Chrysomeloidea</taxon>
        <taxon>Cerambycidae</taxon>
        <taxon>Lamiinae</taxon>
        <taxon>Monochamini</taxon>
        <taxon>Molorchus</taxon>
    </lineage>
</organism>
<feature type="domain" description="C2H2-type" evidence="5">
    <location>
        <begin position="244"/>
        <end position="271"/>
    </location>
</feature>
<dbReference type="PROSITE" id="PS00028">
    <property type="entry name" value="ZINC_FINGER_C2H2_1"/>
    <property type="match status" value="7"/>
</dbReference>
<dbReference type="Gene3D" id="3.30.160.60">
    <property type="entry name" value="Classic Zinc Finger"/>
    <property type="match status" value="6"/>
</dbReference>
<feature type="compositionally biased region" description="Acidic residues" evidence="4">
    <location>
        <begin position="429"/>
        <end position="442"/>
    </location>
</feature>
<feature type="domain" description="C2H2-type" evidence="5">
    <location>
        <begin position="104"/>
        <end position="131"/>
    </location>
</feature>
<feature type="compositionally biased region" description="Acidic residues" evidence="4">
    <location>
        <begin position="37"/>
        <end position="46"/>
    </location>
</feature>
<dbReference type="PROSITE" id="PS50157">
    <property type="entry name" value="ZINC_FINGER_C2H2_2"/>
    <property type="match status" value="7"/>
</dbReference>
<evidence type="ECO:0000313" key="6">
    <source>
        <dbReference type="EMBL" id="KAJ8977991.1"/>
    </source>
</evidence>
<evidence type="ECO:0000256" key="2">
    <source>
        <dbReference type="ARBA" id="ARBA00022737"/>
    </source>
</evidence>
<dbReference type="PANTHER" id="PTHR23234:SF10">
    <property type="entry name" value="RIKEN CDNA 6720489N17 GENE-RELATED"/>
    <property type="match status" value="1"/>
</dbReference>
<feature type="region of interest" description="Disordered" evidence="4">
    <location>
        <begin position="570"/>
        <end position="610"/>
    </location>
</feature>
<dbReference type="PANTHER" id="PTHR23234">
    <property type="entry name" value="ZNF44 PROTEIN"/>
    <property type="match status" value="1"/>
</dbReference>
<feature type="domain" description="C2H2-type" evidence="5">
    <location>
        <begin position="132"/>
        <end position="159"/>
    </location>
</feature>
<feature type="domain" description="C2H2-type" evidence="5">
    <location>
        <begin position="188"/>
        <end position="215"/>
    </location>
</feature>
<sequence>MEDGTEIITLNFAASGEQADSSNDPLEQPLDDATSGYEEEVRDEEEGARATDEEYMSSLEDEQHINPVFKVNQTAFRVRTASAPFPLKQLLDLHLPIHSRERNYKCDECNRKFFSKNDLQKHYQTHTGQKPHNCVVCQKSFSRYSLLRRHEKIHNDVPKYVCTQCDKTFLTKHYLDTHVEKHKKKRPYTCNVCNKSFVFKQGLERHEIVHSDNKPHKCNYCEVSFTSAIKLTRHLTSHAGLRPYPCKMCGRTFLLSHHLTRHMRSHYAAHTSTPEAIFGQHKCDICSMSFRRKDSLINHSAIHSMMRHMQHGVRQRQDGKGAHNHTSNRPALPLREVRLQLQNLGAIGGARTKNTPKWSMRNRSNRRSSPRLDCSRSRLKRSPRGRNHRIHDIQHVNVVPKHPPARIADFLKDELSSDAEDTPAAAETPQEDQPQEPPEESIEPIKPIVRQEGTRVYQRKAPISRKLPTIVQNPKNVAPLEHLTQLEQLTPETINTMPTKNAVDMKLGDKVVRVKKFIVTKEEMKAMAKQGILEMKGGQVVLKSPGQPILNATLKPVQKVDIENLLDQKAQSRQQVKKYQRKSTPLAAAADENSKHNEEPPEVDMNTIKS</sequence>
<keyword evidence="2" id="KW-0677">Repeat</keyword>
<keyword evidence="7" id="KW-1185">Reference proteome</keyword>
<feature type="compositionally biased region" description="Basic residues" evidence="4">
    <location>
        <begin position="377"/>
        <end position="389"/>
    </location>
</feature>
<feature type="domain" description="C2H2-type" evidence="5">
    <location>
        <begin position="160"/>
        <end position="187"/>
    </location>
</feature>
<dbReference type="InterPro" id="IPR050758">
    <property type="entry name" value="Znf_C2H2-type"/>
</dbReference>
<evidence type="ECO:0000259" key="5">
    <source>
        <dbReference type="PROSITE" id="PS50157"/>
    </source>
</evidence>
<accession>A0ABQ9JIE6</accession>
<keyword evidence="3" id="KW-0862">Zinc</keyword>
<feature type="region of interest" description="Disordered" evidence="4">
    <location>
        <begin position="416"/>
        <end position="456"/>
    </location>
</feature>
<evidence type="ECO:0000256" key="1">
    <source>
        <dbReference type="ARBA" id="ARBA00022723"/>
    </source>
</evidence>
<feature type="region of interest" description="Disordered" evidence="4">
    <location>
        <begin position="1"/>
        <end position="54"/>
    </location>
</feature>
<dbReference type="InterPro" id="IPR036236">
    <property type="entry name" value="Znf_C2H2_sf"/>
</dbReference>
<keyword evidence="1" id="KW-0479">Metal-binding</keyword>
<evidence type="ECO:0000256" key="3">
    <source>
        <dbReference type="PROSITE-ProRule" id="PRU00042"/>
    </source>
</evidence>
<dbReference type="EMBL" id="JAPWTJ010000486">
    <property type="protein sequence ID" value="KAJ8977991.1"/>
    <property type="molecule type" value="Genomic_DNA"/>
</dbReference>
<feature type="region of interest" description="Disordered" evidence="4">
    <location>
        <begin position="345"/>
        <end position="391"/>
    </location>
</feature>
<comment type="caution">
    <text evidence="6">The sequence shown here is derived from an EMBL/GenBank/DDBJ whole genome shotgun (WGS) entry which is preliminary data.</text>
</comment>
<dbReference type="SMART" id="SM00355">
    <property type="entry name" value="ZnF_C2H2"/>
    <property type="match status" value="7"/>
</dbReference>
<protein>
    <recommendedName>
        <fullName evidence="5">C2H2-type domain-containing protein</fullName>
    </recommendedName>
</protein>
<dbReference type="Pfam" id="PF00096">
    <property type="entry name" value="zf-C2H2"/>
    <property type="match status" value="6"/>
</dbReference>
<dbReference type="SUPFAM" id="SSF57667">
    <property type="entry name" value="beta-beta-alpha zinc fingers"/>
    <property type="match status" value="4"/>
</dbReference>
<dbReference type="Proteomes" id="UP001162164">
    <property type="component" value="Unassembled WGS sequence"/>
</dbReference>
<proteinExistence type="predicted"/>
<evidence type="ECO:0000256" key="4">
    <source>
        <dbReference type="SAM" id="MobiDB-lite"/>
    </source>
</evidence>
<keyword evidence="3" id="KW-0863">Zinc-finger</keyword>
<dbReference type="InterPro" id="IPR013087">
    <property type="entry name" value="Znf_C2H2_type"/>
</dbReference>